<accession>A0A5E7HP30</accession>
<dbReference type="EMBL" id="CABVIC010000001">
    <property type="protein sequence ID" value="VVO64127.1"/>
    <property type="molecule type" value="Genomic_DNA"/>
</dbReference>
<dbReference type="RefSeq" id="WP_150635297.1">
    <property type="nucleotide sequence ID" value="NZ_CABVIC010000001.1"/>
</dbReference>
<evidence type="ECO:0000313" key="2">
    <source>
        <dbReference type="EMBL" id="VVO64127.1"/>
    </source>
</evidence>
<organism evidence="2 3">
    <name type="scientific">Pseudomonas fluorescens</name>
    <dbReference type="NCBI Taxonomy" id="294"/>
    <lineage>
        <taxon>Bacteria</taxon>
        <taxon>Pseudomonadati</taxon>
        <taxon>Pseudomonadota</taxon>
        <taxon>Gammaproteobacteria</taxon>
        <taxon>Pseudomonadales</taxon>
        <taxon>Pseudomonadaceae</taxon>
        <taxon>Pseudomonas</taxon>
    </lineage>
</organism>
<dbReference type="AlphaFoldDB" id="A0A5E7HP30"/>
<evidence type="ECO:0000259" key="1">
    <source>
        <dbReference type="Pfam" id="PF20283"/>
    </source>
</evidence>
<sequence>MDKESITVVRENPSLKSSRPGSYLGYSLQSTRMCLHLCEAPRGSFVALEVLDDVDVEYADGKKMVEQSKSGIATNPIANFSKDLWKTFSNWIDAIEAGAIDLGKTRFRLYVLQRKEGAFAHNLHYAHTKPQVEHVVREIRQSFQDEQPAGCKPYIEKFLSYDPDKRANLVMAFELETGNDQLVEGIKGYLSLAVPDDLLEDACHAAIGWVKNTSDVLIAGGQLAVLARSQFSDWMSTYNSRFSFNHLLKYTLPPPTAQEIEEGRPYALTLIRQLELIEMEQDSADAMSDYLQSTTNKVRWGERGLVYEPEFNDFKKSLLKKWQFFSKEIRLLSSQATASDVDKGQLLHLRCMVDNAKLNDVDSPGFFVRGTYHDFSNRKDIGWHPQFNDLIDD</sequence>
<dbReference type="Pfam" id="PF20283">
    <property type="entry name" value="CTD7"/>
    <property type="match status" value="1"/>
</dbReference>
<name>A0A5E7HP30_PSEFL</name>
<proteinExistence type="predicted"/>
<evidence type="ECO:0000313" key="3">
    <source>
        <dbReference type="Proteomes" id="UP000326067"/>
    </source>
</evidence>
<dbReference type="Proteomes" id="UP000326067">
    <property type="component" value="Unassembled WGS sequence"/>
</dbReference>
<reference evidence="2 3" key="1">
    <citation type="submission" date="2019-09" db="EMBL/GenBank/DDBJ databases">
        <authorList>
            <person name="Chandra G."/>
            <person name="Truman W A."/>
        </authorList>
    </citation>
    <scope>NUCLEOTIDE SEQUENCE [LARGE SCALE GENOMIC DNA]</scope>
    <source>
        <strain evidence="2">PS847</strain>
    </source>
</reference>
<feature type="domain" description="ABC-three component systems C-terminal" evidence="1">
    <location>
        <begin position="271"/>
        <end position="390"/>
    </location>
</feature>
<protein>
    <recommendedName>
        <fullName evidence="1">ABC-three component systems C-terminal domain-containing protein</fullName>
    </recommendedName>
</protein>
<gene>
    <name evidence="2" type="ORF">PS847_00958</name>
</gene>
<dbReference type="InterPro" id="IPR046913">
    <property type="entry name" value="ABC-3C_CTD7"/>
</dbReference>